<dbReference type="PANTHER" id="PTHR37245:SF4">
    <property type="entry name" value="PAMP-INDUCED SECRETED PEPTIDE 1"/>
    <property type="match status" value="1"/>
</dbReference>
<gene>
    <name evidence="2" type="ORF">ACJRO7_029496</name>
</gene>
<dbReference type="InterPro" id="IPR040273">
    <property type="entry name" value="PIP1"/>
</dbReference>
<keyword evidence="1" id="KW-0732">Signal</keyword>
<proteinExistence type="predicted"/>
<protein>
    <submittedName>
        <fullName evidence="2">Uncharacterized protein</fullName>
    </submittedName>
</protein>
<keyword evidence="3" id="KW-1185">Reference proteome</keyword>
<reference evidence="2 3" key="1">
    <citation type="submission" date="2024-11" db="EMBL/GenBank/DDBJ databases">
        <title>Chromosome-level genome assembly of Eucalyptus globulus Labill. provides insights into its genome evolution.</title>
        <authorList>
            <person name="Li X."/>
        </authorList>
    </citation>
    <scope>NUCLEOTIDE SEQUENCE [LARGE SCALE GENOMIC DNA]</scope>
    <source>
        <strain evidence="2">CL2024</strain>
        <tissue evidence="2">Fresh tender leaves</tissue>
    </source>
</reference>
<dbReference type="Proteomes" id="UP001634007">
    <property type="component" value="Unassembled WGS sequence"/>
</dbReference>
<accession>A0ABD3JBZ7</accession>
<organism evidence="2 3">
    <name type="scientific">Eucalyptus globulus</name>
    <name type="common">Tasmanian blue gum</name>
    <dbReference type="NCBI Taxonomy" id="34317"/>
    <lineage>
        <taxon>Eukaryota</taxon>
        <taxon>Viridiplantae</taxon>
        <taxon>Streptophyta</taxon>
        <taxon>Embryophyta</taxon>
        <taxon>Tracheophyta</taxon>
        <taxon>Spermatophyta</taxon>
        <taxon>Magnoliopsida</taxon>
        <taxon>eudicotyledons</taxon>
        <taxon>Gunneridae</taxon>
        <taxon>Pentapetalae</taxon>
        <taxon>rosids</taxon>
        <taxon>malvids</taxon>
        <taxon>Myrtales</taxon>
        <taxon>Myrtaceae</taxon>
        <taxon>Myrtoideae</taxon>
        <taxon>Eucalypteae</taxon>
        <taxon>Eucalyptus</taxon>
    </lineage>
</organism>
<dbReference type="EMBL" id="JBJKBG010000008">
    <property type="protein sequence ID" value="KAL3724333.1"/>
    <property type="molecule type" value="Genomic_DNA"/>
</dbReference>
<comment type="caution">
    <text evidence="2">The sequence shown here is derived from an EMBL/GenBank/DDBJ whole genome shotgun (WGS) entry which is preliminary data.</text>
</comment>
<evidence type="ECO:0000313" key="2">
    <source>
        <dbReference type="EMBL" id="KAL3724333.1"/>
    </source>
</evidence>
<feature type="signal peptide" evidence="1">
    <location>
        <begin position="1"/>
        <end position="18"/>
    </location>
</feature>
<evidence type="ECO:0000256" key="1">
    <source>
        <dbReference type="SAM" id="SignalP"/>
    </source>
</evidence>
<dbReference type="AlphaFoldDB" id="A0ABD3JBZ7"/>
<feature type="chain" id="PRO_5044797310" evidence="1">
    <location>
        <begin position="19"/>
        <end position="71"/>
    </location>
</feature>
<sequence>MGLCKLVIVLLVLATVASHFGVEAARALPDDFARANNLATYSSAAYENARYTMASWLERLPSGPSPKGPGH</sequence>
<evidence type="ECO:0000313" key="3">
    <source>
        <dbReference type="Proteomes" id="UP001634007"/>
    </source>
</evidence>
<dbReference type="PANTHER" id="PTHR37245">
    <property type="entry name" value="PAMP-INDUCED SECRETED PEPTIDE 1"/>
    <property type="match status" value="1"/>
</dbReference>
<name>A0ABD3JBZ7_EUCGL</name>